<dbReference type="InterPro" id="IPR036388">
    <property type="entry name" value="WH-like_DNA-bd_sf"/>
</dbReference>
<dbReference type="InterPro" id="IPR036390">
    <property type="entry name" value="WH_DNA-bd_sf"/>
</dbReference>
<keyword evidence="6" id="KW-1185">Reference proteome</keyword>
<organism evidence="5 6">
    <name type="scientific">Methylobacterium longum</name>
    <dbReference type="NCBI Taxonomy" id="767694"/>
    <lineage>
        <taxon>Bacteria</taxon>
        <taxon>Pseudomonadati</taxon>
        <taxon>Pseudomonadota</taxon>
        <taxon>Alphaproteobacteria</taxon>
        <taxon>Hyphomicrobiales</taxon>
        <taxon>Methylobacteriaceae</taxon>
        <taxon>Methylobacterium</taxon>
    </lineage>
</organism>
<dbReference type="InterPro" id="IPR000524">
    <property type="entry name" value="Tscrpt_reg_HTH_GntR"/>
</dbReference>
<proteinExistence type="predicted"/>
<dbReference type="PANTHER" id="PTHR43537">
    <property type="entry name" value="TRANSCRIPTIONAL REGULATOR, GNTR FAMILY"/>
    <property type="match status" value="1"/>
</dbReference>
<accession>A0ABT8AND0</accession>
<keyword evidence="2" id="KW-0238">DNA-binding</keyword>
<gene>
    <name evidence="5" type="ORF">QWZ18_12325</name>
</gene>
<protein>
    <submittedName>
        <fullName evidence="5">GntR family transcriptional regulator</fullName>
    </submittedName>
</protein>
<dbReference type="Gene3D" id="1.10.10.10">
    <property type="entry name" value="Winged helix-like DNA-binding domain superfamily/Winged helix DNA-binding domain"/>
    <property type="match status" value="1"/>
</dbReference>
<dbReference type="EMBL" id="JAUFPT010000032">
    <property type="protein sequence ID" value="MDN3571402.1"/>
    <property type="molecule type" value="Genomic_DNA"/>
</dbReference>
<dbReference type="SUPFAM" id="SSF46785">
    <property type="entry name" value="Winged helix' DNA-binding domain"/>
    <property type="match status" value="1"/>
</dbReference>
<name>A0ABT8AND0_9HYPH</name>
<keyword evidence="1" id="KW-0805">Transcription regulation</keyword>
<reference evidence="6" key="1">
    <citation type="journal article" date="2019" name="Int. J. Syst. Evol. Microbiol.">
        <title>The Global Catalogue of Microorganisms (GCM) 10K type strain sequencing project: providing services to taxonomists for standard genome sequencing and annotation.</title>
        <authorList>
            <consortium name="The Broad Institute Genomics Platform"/>
            <consortium name="The Broad Institute Genome Sequencing Center for Infectious Disease"/>
            <person name="Wu L."/>
            <person name="Ma J."/>
        </authorList>
    </citation>
    <scope>NUCLEOTIDE SEQUENCE [LARGE SCALE GENOMIC DNA]</scope>
    <source>
        <strain evidence="6">CECT 7806</strain>
    </source>
</reference>
<dbReference type="Pfam" id="PF00392">
    <property type="entry name" value="GntR"/>
    <property type="match status" value="1"/>
</dbReference>
<evidence type="ECO:0000256" key="1">
    <source>
        <dbReference type="ARBA" id="ARBA00023015"/>
    </source>
</evidence>
<dbReference type="CDD" id="cd07377">
    <property type="entry name" value="WHTH_GntR"/>
    <property type="match status" value="1"/>
</dbReference>
<keyword evidence="3" id="KW-0804">Transcription</keyword>
<comment type="caution">
    <text evidence="5">The sequence shown here is derived from an EMBL/GenBank/DDBJ whole genome shotgun (WGS) entry which is preliminary data.</text>
</comment>
<feature type="domain" description="HTH gntR-type" evidence="4">
    <location>
        <begin position="4"/>
        <end position="71"/>
    </location>
</feature>
<dbReference type="InterPro" id="IPR008920">
    <property type="entry name" value="TF_FadR/GntR_C"/>
</dbReference>
<evidence type="ECO:0000313" key="5">
    <source>
        <dbReference type="EMBL" id="MDN3571402.1"/>
    </source>
</evidence>
<dbReference type="Gene3D" id="1.20.120.530">
    <property type="entry name" value="GntR ligand-binding domain-like"/>
    <property type="match status" value="1"/>
</dbReference>
<evidence type="ECO:0000256" key="3">
    <source>
        <dbReference type="ARBA" id="ARBA00023163"/>
    </source>
</evidence>
<dbReference type="Proteomes" id="UP001244297">
    <property type="component" value="Unassembled WGS sequence"/>
</dbReference>
<dbReference type="PROSITE" id="PS50949">
    <property type="entry name" value="HTH_GNTR"/>
    <property type="match status" value="1"/>
</dbReference>
<dbReference type="SUPFAM" id="SSF48008">
    <property type="entry name" value="GntR ligand-binding domain-like"/>
    <property type="match status" value="1"/>
</dbReference>
<dbReference type="Pfam" id="PF07729">
    <property type="entry name" value="FCD"/>
    <property type="match status" value="1"/>
</dbReference>
<dbReference type="SMART" id="SM00345">
    <property type="entry name" value="HTH_GNTR"/>
    <property type="match status" value="1"/>
</dbReference>
<dbReference type="SMART" id="SM00895">
    <property type="entry name" value="FCD"/>
    <property type="match status" value="1"/>
</dbReference>
<dbReference type="InterPro" id="IPR011711">
    <property type="entry name" value="GntR_C"/>
</dbReference>
<evidence type="ECO:0000259" key="4">
    <source>
        <dbReference type="PROSITE" id="PS50949"/>
    </source>
</evidence>
<sequence length="225" mass="24334">MKNRTIAGSIGSEIRRRILDGRYPAGSQLRQDGLATEFGASRIPVREALFQLEAEGLVRIHPHRGATVAPLSPADAAEALELRGTLEPRLLSLSAPRLTAEDFARADALLEDYAAALRDGATARWGALNTDLHLLLYGQAERPRALALVGSLLAECDRYTRLQLSTDNAELERADREHREIVRLCRNGHVSAACALLTDHIDHVAAALMAFLGETSGLTKSAGIV</sequence>
<dbReference type="PANTHER" id="PTHR43537:SF41">
    <property type="entry name" value="TRANSCRIPTIONAL REGULATORY PROTEIN"/>
    <property type="match status" value="1"/>
</dbReference>
<evidence type="ECO:0000256" key="2">
    <source>
        <dbReference type="ARBA" id="ARBA00023125"/>
    </source>
</evidence>
<evidence type="ECO:0000313" key="6">
    <source>
        <dbReference type="Proteomes" id="UP001244297"/>
    </source>
</evidence>
<dbReference type="RefSeq" id="WP_238284760.1">
    <property type="nucleotide sequence ID" value="NZ_BPQS01000001.1"/>
</dbReference>